<evidence type="ECO:0000256" key="5">
    <source>
        <dbReference type="ARBA" id="ARBA00023155"/>
    </source>
</evidence>
<dbReference type="Pfam" id="PF00046">
    <property type="entry name" value="Homeodomain"/>
    <property type="match status" value="1"/>
</dbReference>
<dbReference type="PANTHER" id="PTHR45940:SF6">
    <property type="entry name" value="WUSCHEL-RELATED HOMEOBOX 2"/>
    <property type="match status" value="1"/>
</dbReference>
<feature type="region of interest" description="Disordered" evidence="11">
    <location>
        <begin position="169"/>
        <end position="218"/>
    </location>
</feature>
<feature type="compositionally biased region" description="Low complexity" evidence="11">
    <location>
        <begin position="193"/>
        <end position="206"/>
    </location>
</feature>
<keyword evidence="3" id="KW-0805">Transcription regulation</keyword>
<feature type="DNA-binding region" description="Homeobox" evidence="9">
    <location>
        <begin position="14"/>
        <end position="78"/>
    </location>
</feature>
<name>A0ABP0Z3C8_9ROSI</name>
<dbReference type="PANTHER" id="PTHR45940">
    <property type="entry name" value="WUSCHEL-RELATED HOMEOBOX 1-RELATED"/>
    <property type="match status" value="1"/>
</dbReference>
<evidence type="ECO:0000256" key="4">
    <source>
        <dbReference type="ARBA" id="ARBA00023125"/>
    </source>
</evidence>
<accession>A0ABP0Z3C8</accession>
<evidence type="ECO:0000256" key="9">
    <source>
        <dbReference type="PROSITE-ProRule" id="PRU00108"/>
    </source>
</evidence>
<sequence length="218" mass="24536">MEKTAAEMGGGGPPVSSRWNPTKEQISILENLYRQGVRTPSADQIQQITSRLKAYGHIEGKNVFYWFQNHKARQRQKQKQHSTFPLFNHFLHFNPNSPFPPPSGSPYYVHQNDVGLYQQYQNSSMVIQNSGIVKRRSKSERRNCNNNNNININEEFAINNNLSFQSTETLPLFPTHPTGDLQAGLASPSQPMAPGSASSGNSADDSAGGRRPYFEFFM</sequence>
<dbReference type="InterPro" id="IPR009057">
    <property type="entry name" value="Homeodomain-like_sf"/>
</dbReference>
<feature type="domain" description="Homeobox" evidence="12">
    <location>
        <begin position="12"/>
        <end position="77"/>
    </location>
</feature>
<evidence type="ECO:0000313" key="13">
    <source>
        <dbReference type="EMBL" id="CAK9327039.1"/>
    </source>
</evidence>
<keyword evidence="4 9" id="KW-0238">DNA-binding</keyword>
<keyword evidence="14" id="KW-1185">Reference proteome</keyword>
<evidence type="ECO:0000256" key="3">
    <source>
        <dbReference type="ARBA" id="ARBA00023015"/>
    </source>
</evidence>
<dbReference type="Gene3D" id="1.10.10.60">
    <property type="entry name" value="Homeodomain-like"/>
    <property type="match status" value="1"/>
</dbReference>
<proteinExistence type="inferred from homology"/>
<comment type="similarity">
    <text evidence="8">Belongs to the WUS homeobox family.</text>
</comment>
<protein>
    <recommendedName>
        <fullName evidence="12">Homeobox domain-containing protein</fullName>
    </recommendedName>
</protein>
<evidence type="ECO:0000256" key="2">
    <source>
        <dbReference type="ARBA" id="ARBA00022473"/>
    </source>
</evidence>
<evidence type="ECO:0000259" key="12">
    <source>
        <dbReference type="PROSITE" id="PS50071"/>
    </source>
</evidence>
<evidence type="ECO:0000256" key="10">
    <source>
        <dbReference type="RuleBase" id="RU000682"/>
    </source>
</evidence>
<gene>
    <name evidence="13" type="ORF">CITCOLO1_LOCUS19406</name>
</gene>
<dbReference type="CDD" id="cd00086">
    <property type="entry name" value="homeodomain"/>
    <property type="match status" value="1"/>
</dbReference>
<evidence type="ECO:0000256" key="1">
    <source>
        <dbReference type="ARBA" id="ARBA00004123"/>
    </source>
</evidence>
<keyword evidence="2" id="KW-0217">Developmental protein</keyword>
<evidence type="ECO:0000256" key="11">
    <source>
        <dbReference type="SAM" id="MobiDB-lite"/>
    </source>
</evidence>
<reference evidence="13 14" key="1">
    <citation type="submission" date="2024-03" db="EMBL/GenBank/DDBJ databases">
        <authorList>
            <person name="Gkanogiannis A."/>
            <person name="Becerra Lopez-Lavalle L."/>
        </authorList>
    </citation>
    <scope>NUCLEOTIDE SEQUENCE [LARGE SCALE GENOMIC DNA]</scope>
</reference>
<organism evidence="13 14">
    <name type="scientific">Citrullus colocynthis</name>
    <name type="common">colocynth</name>
    <dbReference type="NCBI Taxonomy" id="252529"/>
    <lineage>
        <taxon>Eukaryota</taxon>
        <taxon>Viridiplantae</taxon>
        <taxon>Streptophyta</taxon>
        <taxon>Embryophyta</taxon>
        <taxon>Tracheophyta</taxon>
        <taxon>Spermatophyta</taxon>
        <taxon>Magnoliopsida</taxon>
        <taxon>eudicotyledons</taxon>
        <taxon>Gunneridae</taxon>
        <taxon>Pentapetalae</taxon>
        <taxon>rosids</taxon>
        <taxon>fabids</taxon>
        <taxon>Cucurbitales</taxon>
        <taxon>Cucurbitaceae</taxon>
        <taxon>Benincaseae</taxon>
        <taxon>Citrullus</taxon>
    </lineage>
</organism>
<dbReference type="PROSITE" id="PS50071">
    <property type="entry name" value="HOMEOBOX_2"/>
    <property type="match status" value="1"/>
</dbReference>
<feature type="region of interest" description="Disordered" evidence="11">
    <location>
        <begin position="1"/>
        <end position="21"/>
    </location>
</feature>
<evidence type="ECO:0000256" key="6">
    <source>
        <dbReference type="ARBA" id="ARBA00023163"/>
    </source>
</evidence>
<dbReference type="SMART" id="SM00389">
    <property type="entry name" value="HOX"/>
    <property type="match status" value="1"/>
</dbReference>
<keyword evidence="5 9" id="KW-0371">Homeobox</keyword>
<dbReference type="SUPFAM" id="SSF46689">
    <property type="entry name" value="Homeodomain-like"/>
    <property type="match status" value="1"/>
</dbReference>
<evidence type="ECO:0000313" key="14">
    <source>
        <dbReference type="Proteomes" id="UP001642487"/>
    </source>
</evidence>
<dbReference type="InterPro" id="IPR044555">
    <property type="entry name" value="WUSCHEL-like"/>
</dbReference>
<evidence type="ECO:0000256" key="8">
    <source>
        <dbReference type="ARBA" id="ARBA00024040"/>
    </source>
</evidence>
<comment type="subcellular location">
    <subcellularLocation>
        <location evidence="1 9 10">Nucleus</location>
    </subcellularLocation>
</comment>
<dbReference type="InterPro" id="IPR001356">
    <property type="entry name" value="HD"/>
</dbReference>
<dbReference type="Proteomes" id="UP001642487">
    <property type="component" value="Chromosome 8"/>
</dbReference>
<dbReference type="EMBL" id="OZ021742">
    <property type="protein sequence ID" value="CAK9327039.1"/>
    <property type="molecule type" value="Genomic_DNA"/>
</dbReference>
<evidence type="ECO:0000256" key="7">
    <source>
        <dbReference type="ARBA" id="ARBA00023242"/>
    </source>
</evidence>
<keyword evidence="7 9" id="KW-0539">Nucleus</keyword>
<keyword evidence="6" id="KW-0804">Transcription</keyword>